<proteinExistence type="predicted"/>
<organism evidence="1">
    <name type="scientific">Satyrvirus sp</name>
    <dbReference type="NCBI Taxonomy" id="2487771"/>
    <lineage>
        <taxon>Viruses</taxon>
        <taxon>Varidnaviria</taxon>
        <taxon>Bamfordvirae</taxon>
        <taxon>Nucleocytoviricota</taxon>
        <taxon>Megaviricetes</taxon>
        <taxon>Imitervirales</taxon>
        <taxon>Mimiviridae</taxon>
        <taxon>Megamimivirinae</taxon>
    </lineage>
</organism>
<dbReference type="EMBL" id="MK072477">
    <property type="protein sequence ID" value="AYV85788.1"/>
    <property type="molecule type" value="Genomic_DNA"/>
</dbReference>
<gene>
    <name evidence="1" type="ORF">Satyrvirus41_3</name>
</gene>
<name>A0A3G5AF77_9VIRU</name>
<sequence>MECNNKNDEFNENEWNRIETKCKESGHIGTDEKILDVIYNDKETLKKFNITHNQISNLLEKIRRHLYDSQQKIEDDLNDKKKILNLLHPDKNWCLWSMNKRKIFNNKYTVISMTWGGAEECPFQSSENKKYYGYEYGSEDIFVVNDKDEWFWFNTLLPHQIKSHEFFQGYGSKHRIDPEKCIKYFNMKPEENYETDIIKIEIWYITGFTGGRKYTYFKDEHSIDGNIIEENDDYIFYDTSEQNQLYNISKESECYIYAIYVKQKTEYIMFKNKKLLCDYYMFGPGTYTVNQKKKYITYITDNERNREWID</sequence>
<evidence type="ECO:0000313" key="1">
    <source>
        <dbReference type="EMBL" id="AYV85788.1"/>
    </source>
</evidence>
<reference evidence="1" key="1">
    <citation type="submission" date="2018-10" db="EMBL/GenBank/DDBJ databases">
        <title>Hidden diversity of soil giant viruses.</title>
        <authorList>
            <person name="Schulz F."/>
            <person name="Alteio L."/>
            <person name="Goudeau D."/>
            <person name="Ryan E.M."/>
            <person name="Malmstrom R.R."/>
            <person name="Blanchard J."/>
            <person name="Woyke T."/>
        </authorList>
    </citation>
    <scope>NUCLEOTIDE SEQUENCE</scope>
    <source>
        <strain evidence="1">SAV1</strain>
    </source>
</reference>
<protein>
    <submittedName>
        <fullName evidence="1">Uncharacterized protein</fullName>
    </submittedName>
</protein>
<accession>A0A3G5AF77</accession>